<dbReference type="AlphaFoldDB" id="A0A9P5XTK8"/>
<name>A0A9P5XTK8_9AGAR</name>
<evidence type="ECO:0000313" key="1">
    <source>
        <dbReference type="EMBL" id="KAF9455516.1"/>
    </source>
</evidence>
<organism evidence="1 2">
    <name type="scientific">Collybia nuda</name>
    <dbReference type="NCBI Taxonomy" id="64659"/>
    <lineage>
        <taxon>Eukaryota</taxon>
        <taxon>Fungi</taxon>
        <taxon>Dikarya</taxon>
        <taxon>Basidiomycota</taxon>
        <taxon>Agaricomycotina</taxon>
        <taxon>Agaricomycetes</taxon>
        <taxon>Agaricomycetidae</taxon>
        <taxon>Agaricales</taxon>
        <taxon>Tricholomatineae</taxon>
        <taxon>Clitocybaceae</taxon>
        <taxon>Collybia</taxon>
    </lineage>
</organism>
<keyword evidence="2" id="KW-1185">Reference proteome</keyword>
<dbReference type="EMBL" id="MU150633">
    <property type="protein sequence ID" value="KAF9455516.1"/>
    <property type="molecule type" value="Genomic_DNA"/>
</dbReference>
<feature type="non-terminal residue" evidence="1">
    <location>
        <position position="1"/>
    </location>
</feature>
<protein>
    <submittedName>
        <fullName evidence="1">Uncharacterized protein</fullName>
    </submittedName>
</protein>
<reference evidence="1" key="1">
    <citation type="submission" date="2020-11" db="EMBL/GenBank/DDBJ databases">
        <authorList>
            <consortium name="DOE Joint Genome Institute"/>
            <person name="Ahrendt S."/>
            <person name="Riley R."/>
            <person name="Andreopoulos W."/>
            <person name="Labutti K."/>
            <person name="Pangilinan J."/>
            <person name="Ruiz-Duenas F.J."/>
            <person name="Barrasa J.M."/>
            <person name="Sanchez-Garcia M."/>
            <person name="Camarero S."/>
            <person name="Miyauchi S."/>
            <person name="Serrano A."/>
            <person name="Linde D."/>
            <person name="Babiker R."/>
            <person name="Drula E."/>
            <person name="Ayuso-Fernandez I."/>
            <person name="Pacheco R."/>
            <person name="Padilla G."/>
            <person name="Ferreira P."/>
            <person name="Barriuso J."/>
            <person name="Kellner H."/>
            <person name="Castanera R."/>
            <person name="Alfaro M."/>
            <person name="Ramirez L."/>
            <person name="Pisabarro A.G."/>
            <person name="Kuo A."/>
            <person name="Tritt A."/>
            <person name="Lipzen A."/>
            <person name="He G."/>
            <person name="Yan M."/>
            <person name="Ng V."/>
            <person name="Cullen D."/>
            <person name="Martin F."/>
            <person name="Rosso M.-N."/>
            <person name="Henrissat B."/>
            <person name="Hibbett D."/>
            <person name="Martinez A.T."/>
            <person name="Grigoriev I.V."/>
        </authorList>
    </citation>
    <scope>NUCLEOTIDE SEQUENCE</scope>
    <source>
        <strain evidence="1">CBS 247.69</strain>
    </source>
</reference>
<evidence type="ECO:0000313" key="2">
    <source>
        <dbReference type="Proteomes" id="UP000807353"/>
    </source>
</evidence>
<gene>
    <name evidence="1" type="ORF">BDZ94DRAFT_1278007</name>
</gene>
<comment type="caution">
    <text evidence="1">The sequence shown here is derived from an EMBL/GenBank/DDBJ whole genome shotgun (WGS) entry which is preliminary data.</text>
</comment>
<accession>A0A9P5XTK8</accession>
<proteinExistence type="predicted"/>
<dbReference type="Proteomes" id="UP000807353">
    <property type="component" value="Unassembled WGS sequence"/>
</dbReference>
<sequence length="52" mass="5823">AFLVLVPFCPSQHVLYHPFCDCPLLNGESSSPLFVQLTGRLRNTIGIHRQPC</sequence>